<dbReference type="KEGG" id="cpho:CPHO_06870"/>
<feature type="transmembrane region" description="Helical" evidence="2">
    <location>
        <begin position="297"/>
        <end position="320"/>
    </location>
</feature>
<dbReference type="EMBL" id="CP009249">
    <property type="protein sequence ID" value="APT92663.1"/>
    <property type="molecule type" value="Genomic_DNA"/>
</dbReference>
<proteinExistence type="predicted"/>
<feature type="region of interest" description="Disordered" evidence="1">
    <location>
        <begin position="194"/>
        <end position="287"/>
    </location>
</feature>
<keyword evidence="3" id="KW-0732">Signal</keyword>
<evidence type="ECO:0000256" key="3">
    <source>
        <dbReference type="SAM" id="SignalP"/>
    </source>
</evidence>
<evidence type="ECO:0000313" key="4">
    <source>
        <dbReference type="EMBL" id="APT92663.1"/>
    </source>
</evidence>
<evidence type="ECO:0000256" key="2">
    <source>
        <dbReference type="SAM" id="Phobius"/>
    </source>
</evidence>
<gene>
    <name evidence="4" type="ORF">CPHO_06870</name>
</gene>
<feature type="signal peptide" evidence="3">
    <location>
        <begin position="1"/>
        <end position="25"/>
    </location>
</feature>
<evidence type="ECO:0000313" key="5">
    <source>
        <dbReference type="Proteomes" id="UP000185491"/>
    </source>
</evidence>
<protein>
    <submittedName>
        <fullName evidence="4">Uncharacterized protein</fullName>
    </submittedName>
</protein>
<keyword evidence="2" id="KW-0472">Membrane</keyword>
<feature type="chain" id="PRO_5009871729" evidence="3">
    <location>
        <begin position="26"/>
        <end position="337"/>
    </location>
</feature>
<keyword evidence="2" id="KW-0812">Transmembrane</keyword>
<organism evidence="4 5">
    <name type="scientific">Corynebacterium phocae</name>
    <dbReference type="NCBI Taxonomy" id="161895"/>
    <lineage>
        <taxon>Bacteria</taxon>
        <taxon>Bacillati</taxon>
        <taxon>Actinomycetota</taxon>
        <taxon>Actinomycetes</taxon>
        <taxon>Mycobacteriales</taxon>
        <taxon>Corynebacteriaceae</taxon>
        <taxon>Corynebacterium</taxon>
    </lineage>
</organism>
<evidence type="ECO:0000256" key="1">
    <source>
        <dbReference type="SAM" id="MobiDB-lite"/>
    </source>
</evidence>
<sequence>MFKRIIAAGLTAAAISGTAVAPASAYTLTVNDGECSWVLSDKEFKYLKDLQGEAIENVSSIFRELGFEIEGADFIKELEKRHLNDSDLKNTGYISRNWAKKLLDQSGAKWPDKSYEENLFLFRLESVAEEAKMFLQSGLLSQDNQDNVARFFDGAKKYSWSELGLTGDIYRNCVSGTSVNKEFDFGSLPPVPNVVLPGGPSKSDNPSKPNIPAKPEGDVKPDDSEGSDKPDVPAKPEGDVKPGASGNGDAPAKPEGDVKPGASEGSDKPDVPGKSEDDAKPAGNGLVKDGQLTPGGIALVAGGVVAGVLALAAAVFPLILPMLPAGLQAMIAGILPF</sequence>
<feature type="compositionally biased region" description="Basic and acidic residues" evidence="1">
    <location>
        <begin position="265"/>
        <end position="280"/>
    </location>
</feature>
<accession>A0A1L7D3L3</accession>
<dbReference type="AlphaFoldDB" id="A0A1L7D3L3"/>
<keyword evidence="2" id="KW-1133">Transmembrane helix</keyword>
<name>A0A1L7D3L3_9CORY</name>
<dbReference type="RefSeq" id="WP_075734363.1">
    <property type="nucleotide sequence ID" value="NZ_CP009249.1"/>
</dbReference>
<dbReference type="Proteomes" id="UP000185491">
    <property type="component" value="Chromosome"/>
</dbReference>
<reference evidence="4 5" key="1">
    <citation type="submission" date="2014-08" db="EMBL/GenBank/DDBJ databases">
        <title>Complete genome sequence of Corynebacterium phocae M408/89/1(T)(=DSM 44612(T)), isolated from the common seal (Phoca vitulina).</title>
        <authorList>
            <person name="Ruckert C."/>
            <person name="Albersmeier A."/>
            <person name="Winkler A."/>
            <person name="Kalinowski J."/>
        </authorList>
    </citation>
    <scope>NUCLEOTIDE SEQUENCE [LARGE SCALE GENOMIC DNA]</scope>
    <source>
        <strain evidence="4 5">M408/89/1</strain>
    </source>
</reference>
<feature type="compositionally biased region" description="Basic and acidic residues" evidence="1">
    <location>
        <begin position="215"/>
        <end position="240"/>
    </location>
</feature>
<keyword evidence="5" id="KW-1185">Reference proteome</keyword>